<keyword evidence="2" id="KW-1133">Transmembrane helix</keyword>
<name>A0ABQ8UP01_9EUKA</name>
<evidence type="ECO:0000313" key="4">
    <source>
        <dbReference type="Proteomes" id="UP001141327"/>
    </source>
</evidence>
<evidence type="ECO:0000256" key="2">
    <source>
        <dbReference type="SAM" id="Phobius"/>
    </source>
</evidence>
<keyword evidence="2" id="KW-0472">Membrane</keyword>
<accession>A0ABQ8UP01</accession>
<reference evidence="3" key="1">
    <citation type="journal article" date="2022" name="bioRxiv">
        <title>Genomics of Preaxostyla Flagellates Illuminates Evolutionary Transitions and the Path Towards Mitochondrial Loss.</title>
        <authorList>
            <person name="Novak L.V.F."/>
            <person name="Treitli S.C."/>
            <person name="Pyrih J."/>
            <person name="Halakuc P."/>
            <person name="Pipaliya S.V."/>
            <person name="Vacek V."/>
            <person name="Brzon O."/>
            <person name="Soukal P."/>
            <person name="Eme L."/>
            <person name="Dacks J.B."/>
            <person name="Karnkowska A."/>
            <person name="Elias M."/>
            <person name="Hampl V."/>
        </authorList>
    </citation>
    <scope>NUCLEOTIDE SEQUENCE</scope>
    <source>
        <strain evidence="3">RCP-MX</strain>
    </source>
</reference>
<gene>
    <name evidence="3" type="ORF">PAPYR_2741</name>
</gene>
<comment type="caution">
    <text evidence="3">The sequence shown here is derived from an EMBL/GenBank/DDBJ whole genome shotgun (WGS) entry which is preliminary data.</text>
</comment>
<dbReference type="EMBL" id="JAPMOS010000010">
    <property type="protein sequence ID" value="KAJ4460900.1"/>
    <property type="molecule type" value="Genomic_DNA"/>
</dbReference>
<sequence length="383" mass="41088">MSLELGAVFATPPSQVLSCSTKMRVLPLLFFASLALAAENCLTFFTCADCAAVNSCVWCEEMKISLGGIVNITAPGCLPGGMFGGTDTPVGPAVLSCSFTAYKWMTCTALTSNIIFIIGGAIAFTIVCMFFCCCCCCCCRRRRASPLADLSYTIQAPPEGSYAIMSSDVLRYCASILRCGKGKPLLDWIDALSDQLVVEKVESSLLARGLLSRHLHRHHSQIGFYQDRRPDYPPRECLHLTPEGETVQRGLVEAIRQVLIQGRSPLDQEGALNALVGLPLPAGYEPPPDLSPSPSSSRPNPKGRQGSHPVPAVAETGPKPHESSLSESWLAILFRVLAACGGLESFFTATELRLYRPRLHFVLTQAGAFPPAAEPSDPPPPGG</sequence>
<feature type="transmembrane region" description="Helical" evidence="2">
    <location>
        <begin position="114"/>
        <end position="139"/>
    </location>
</feature>
<proteinExistence type="predicted"/>
<feature type="region of interest" description="Disordered" evidence="1">
    <location>
        <begin position="283"/>
        <end position="321"/>
    </location>
</feature>
<evidence type="ECO:0000256" key="1">
    <source>
        <dbReference type="SAM" id="MobiDB-lite"/>
    </source>
</evidence>
<keyword evidence="4" id="KW-1185">Reference proteome</keyword>
<evidence type="ECO:0000313" key="3">
    <source>
        <dbReference type="EMBL" id="KAJ4460900.1"/>
    </source>
</evidence>
<keyword evidence="2" id="KW-0812">Transmembrane</keyword>
<protein>
    <submittedName>
        <fullName evidence="3">Uncharacterized protein</fullName>
    </submittedName>
</protein>
<organism evidence="3 4">
    <name type="scientific">Paratrimastix pyriformis</name>
    <dbReference type="NCBI Taxonomy" id="342808"/>
    <lineage>
        <taxon>Eukaryota</taxon>
        <taxon>Metamonada</taxon>
        <taxon>Preaxostyla</taxon>
        <taxon>Paratrimastigidae</taxon>
        <taxon>Paratrimastix</taxon>
    </lineage>
</organism>
<dbReference type="Proteomes" id="UP001141327">
    <property type="component" value="Unassembled WGS sequence"/>
</dbReference>